<comment type="caution">
    <text evidence="10">The sequence shown here is derived from an EMBL/GenBank/DDBJ whole genome shotgun (WGS) entry which is preliminary data.</text>
</comment>
<dbReference type="InterPro" id="IPR006102">
    <property type="entry name" value="Ig-like_GH2"/>
</dbReference>
<evidence type="ECO:0000259" key="9">
    <source>
        <dbReference type="Pfam" id="PF22666"/>
    </source>
</evidence>
<dbReference type="PANTHER" id="PTHR42732:SF1">
    <property type="entry name" value="BETA-MANNOSIDASE"/>
    <property type="match status" value="1"/>
</dbReference>
<evidence type="ECO:0000313" key="11">
    <source>
        <dbReference type="Proteomes" id="UP000223968"/>
    </source>
</evidence>
<dbReference type="InterPro" id="IPR051913">
    <property type="entry name" value="GH2_Domain-Containing"/>
</dbReference>
<keyword evidence="11" id="KW-1185">Reference proteome</keyword>
<dbReference type="InterPro" id="IPR036156">
    <property type="entry name" value="Beta-gal/glucu_dom_sf"/>
</dbReference>
<dbReference type="InterPro" id="IPR008979">
    <property type="entry name" value="Galactose-bd-like_sf"/>
</dbReference>
<dbReference type="NCBIfam" id="NF041463">
    <property type="entry name" value="GalB"/>
    <property type="match status" value="1"/>
</dbReference>
<dbReference type="PRINTS" id="PR00132">
    <property type="entry name" value="GLHYDRLASE2"/>
</dbReference>
<dbReference type="SUPFAM" id="SSF49373">
    <property type="entry name" value="Invasin/intimin cell-adhesion fragments"/>
    <property type="match status" value="1"/>
</dbReference>
<dbReference type="PANTHER" id="PTHR42732">
    <property type="entry name" value="BETA-GALACTOSIDASE"/>
    <property type="match status" value="1"/>
</dbReference>
<evidence type="ECO:0000259" key="8">
    <source>
        <dbReference type="Pfam" id="PF18565"/>
    </source>
</evidence>
<dbReference type="Proteomes" id="UP000223968">
    <property type="component" value="Unassembled WGS sequence"/>
</dbReference>
<evidence type="ECO:0000256" key="2">
    <source>
        <dbReference type="ARBA" id="ARBA00022801"/>
    </source>
</evidence>
<dbReference type="SUPFAM" id="SSF49303">
    <property type="entry name" value="beta-Galactosidase/glucuronidase domain"/>
    <property type="match status" value="1"/>
</dbReference>
<evidence type="ECO:0000256" key="3">
    <source>
        <dbReference type="ARBA" id="ARBA00023295"/>
    </source>
</evidence>
<dbReference type="Pfam" id="PF02836">
    <property type="entry name" value="Glyco_hydro_2_C"/>
    <property type="match status" value="1"/>
</dbReference>
<name>A0A2B7Y5Q7_9EURO</name>
<dbReference type="InterPro" id="IPR054593">
    <property type="entry name" value="Beta-mannosidase-like_N2"/>
</dbReference>
<organism evidence="10 11">
    <name type="scientific">Helicocarpus griseus UAMH5409</name>
    <dbReference type="NCBI Taxonomy" id="1447875"/>
    <lineage>
        <taxon>Eukaryota</taxon>
        <taxon>Fungi</taxon>
        <taxon>Dikarya</taxon>
        <taxon>Ascomycota</taxon>
        <taxon>Pezizomycotina</taxon>
        <taxon>Eurotiomycetes</taxon>
        <taxon>Eurotiomycetidae</taxon>
        <taxon>Onygenales</taxon>
        <taxon>Ajellomycetaceae</taxon>
        <taxon>Helicocarpus</taxon>
    </lineage>
</organism>
<dbReference type="InterPro" id="IPR006103">
    <property type="entry name" value="Glyco_hydro_2_cat"/>
</dbReference>
<comment type="similarity">
    <text evidence="1">Belongs to the glycosyl hydrolase 2 family.</text>
</comment>
<dbReference type="Pfam" id="PF22666">
    <property type="entry name" value="Glyco_hydro_2_N2"/>
    <property type="match status" value="1"/>
</dbReference>
<proteinExistence type="inferred from homology"/>
<dbReference type="InterPro" id="IPR013783">
    <property type="entry name" value="Ig-like_fold"/>
</dbReference>
<dbReference type="InterPro" id="IPR017853">
    <property type="entry name" value="GH"/>
</dbReference>
<evidence type="ECO:0000259" key="7">
    <source>
        <dbReference type="Pfam" id="PF16355"/>
    </source>
</evidence>
<dbReference type="InterPro" id="IPR006101">
    <property type="entry name" value="Glyco_hydro_2"/>
</dbReference>
<feature type="signal peptide" evidence="4">
    <location>
        <begin position="1"/>
        <end position="26"/>
    </location>
</feature>
<sequence length="905" mass="100826">MRGSYNGCGLNVLSLLIFVLSQFVEGFSVENYVQKPAPGPIGRERIDLNRGWRFLRSTTNPDNLIYDERPDTLISNETVILKPWILPSANNFINDPAKQHERPDGNPGSEVPFVQGSFDDSEWDIVNLPHDWAIKGPFYTEEDAIVGGGMGRLPIHGISWYRRKLSLDRADKGKSIYLDIDGAMSYAMVWLNGNLVGGWPFGYSSFRLDLTPYLKAGEDNQLAIRLDNPTDSSRWYPGGGIYRNVWLTKVNPTHVAQWGTFVSTREVSSQSAEVDIVVDVENNGDTDSKVAVSTDIHAFDAVTGKAGDKVAEFQREVVHLDAGQKISINSSTTVENPQLWGPLPAKTPYLYIAVTKLFDKHKAIDTYETRFGIRSLTFDGERGLSVNGEHIRIQGVNQHHDLGALGAAFNTRAAERQLENLQNLGCNAIRMAHNPPATELLDLTDRMGFLVIDESFDCWEREKTANDYHLLFPDWHEPDLRSFIRRDQNRPSVIAWSVGNEVGEQYTEEAGAALAQKLHDIAHEEDPTRPATASMNYAKPNMSFPHAVDLISLNYQGEGIRDTPPYDGLEGITTPPLYPGFHKEFPEKLMFGSETAATLSTRGTYLFPVTNESSAPALDKEGGGGDPVSRRVSAYELYTAEFGSSPDKVFATQDDYPYVAGEFVWAGWDYLGEPEPYYLARSSYFGIIDLAGFRKDSYYLYQSRWRPDLRIAHILPHWNWPDRLGQVTPVHVFSAADEAELFLNGVSQGRQTKEASNYRFRWDDIVYRPGELLVTTYKDGEEWANSTVRTTGEAGQLRLTADRTDIRADGNDLSFVTLEVLDNEGNLVPSADNTTMFSLSGPGEIVATDNGDPADMVSFATTERKAFNGYALAIVRAKVDSSGTIILRATGMGFQHAEVILQSEV</sequence>
<reference evidence="10 11" key="1">
    <citation type="submission" date="2017-10" db="EMBL/GenBank/DDBJ databases">
        <title>Comparative genomics in systemic dimorphic fungi from Ajellomycetaceae.</title>
        <authorList>
            <person name="Munoz J.F."/>
            <person name="Mcewen J.G."/>
            <person name="Clay O.K."/>
            <person name="Cuomo C.A."/>
        </authorList>
    </citation>
    <scope>NUCLEOTIDE SEQUENCE [LARGE SCALE GENOMIC DNA]</scope>
    <source>
        <strain evidence="10 11">UAMH5409</strain>
    </source>
</reference>
<dbReference type="AlphaFoldDB" id="A0A2B7Y5Q7"/>
<keyword evidence="4" id="KW-0732">Signal</keyword>
<feature type="domain" description="Glycoside hydrolase family 2" evidence="8">
    <location>
        <begin position="797"/>
        <end position="899"/>
    </location>
</feature>
<dbReference type="Pfam" id="PF16355">
    <property type="entry name" value="DUF4982"/>
    <property type="match status" value="1"/>
</dbReference>
<feature type="domain" description="Glycoside hydrolase family 2 immunoglobulin-like beta-sandwich" evidence="5">
    <location>
        <begin position="260"/>
        <end position="374"/>
    </location>
</feature>
<evidence type="ECO:0000259" key="5">
    <source>
        <dbReference type="Pfam" id="PF00703"/>
    </source>
</evidence>
<dbReference type="SUPFAM" id="SSF49785">
    <property type="entry name" value="Galactose-binding domain-like"/>
    <property type="match status" value="1"/>
</dbReference>
<dbReference type="GO" id="GO:0004553">
    <property type="term" value="F:hydrolase activity, hydrolyzing O-glycosyl compounds"/>
    <property type="evidence" value="ECO:0007669"/>
    <property type="project" value="InterPro"/>
</dbReference>
<evidence type="ECO:0008006" key="12">
    <source>
        <dbReference type="Google" id="ProtNLM"/>
    </source>
</evidence>
<dbReference type="Gene3D" id="2.60.120.260">
    <property type="entry name" value="Galactose-binding domain-like"/>
    <property type="match status" value="1"/>
</dbReference>
<dbReference type="SUPFAM" id="SSF51445">
    <property type="entry name" value="(Trans)glycosidases"/>
    <property type="match status" value="1"/>
</dbReference>
<dbReference type="EMBL" id="PDNB01000017">
    <property type="protein sequence ID" value="PGH16429.1"/>
    <property type="molecule type" value="Genomic_DNA"/>
</dbReference>
<dbReference type="InterPro" id="IPR048229">
    <property type="entry name" value="GalB-like"/>
</dbReference>
<evidence type="ECO:0000256" key="1">
    <source>
        <dbReference type="ARBA" id="ARBA00007401"/>
    </source>
</evidence>
<dbReference type="OrthoDB" id="408532at2759"/>
<evidence type="ECO:0000256" key="4">
    <source>
        <dbReference type="SAM" id="SignalP"/>
    </source>
</evidence>
<accession>A0A2B7Y5Q7</accession>
<dbReference type="Gene3D" id="2.60.40.10">
    <property type="entry name" value="Immunoglobulins"/>
    <property type="match status" value="3"/>
</dbReference>
<dbReference type="STRING" id="1447875.A0A2B7Y5Q7"/>
<dbReference type="InterPro" id="IPR040605">
    <property type="entry name" value="Glyco_hydro2_dom5"/>
</dbReference>
<dbReference type="InterPro" id="IPR032311">
    <property type="entry name" value="DUF4982"/>
</dbReference>
<dbReference type="InterPro" id="IPR008964">
    <property type="entry name" value="Invasin/intimin_cell_adhesion"/>
</dbReference>
<evidence type="ECO:0000313" key="10">
    <source>
        <dbReference type="EMBL" id="PGH16429.1"/>
    </source>
</evidence>
<dbReference type="Pfam" id="PF00703">
    <property type="entry name" value="Glyco_hydro_2"/>
    <property type="match status" value="1"/>
</dbReference>
<protein>
    <recommendedName>
        <fullName evidence="12">Beta-galactosidase</fullName>
    </recommendedName>
</protein>
<keyword evidence="3" id="KW-0326">Glycosidase</keyword>
<keyword evidence="2" id="KW-0378">Hydrolase</keyword>
<dbReference type="GO" id="GO:0005975">
    <property type="term" value="P:carbohydrate metabolic process"/>
    <property type="evidence" value="ECO:0007669"/>
    <property type="project" value="InterPro"/>
</dbReference>
<feature type="domain" description="DUF4982" evidence="7">
    <location>
        <begin position="725"/>
        <end position="784"/>
    </location>
</feature>
<gene>
    <name evidence="10" type="ORF">AJ79_01760</name>
</gene>
<evidence type="ECO:0000259" key="6">
    <source>
        <dbReference type="Pfam" id="PF02836"/>
    </source>
</evidence>
<feature type="domain" description="Glycoside hydrolase family 2 catalytic" evidence="6">
    <location>
        <begin position="384"/>
        <end position="538"/>
    </location>
</feature>
<feature type="domain" description="Beta-mannosidase-like galactose-binding" evidence="9">
    <location>
        <begin position="160"/>
        <end position="232"/>
    </location>
</feature>
<dbReference type="Gene3D" id="3.20.20.80">
    <property type="entry name" value="Glycosidases"/>
    <property type="match status" value="1"/>
</dbReference>
<dbReference type="Pfam" id="PF18565">
    <property type="entry name" value="Glyco_hydro2_C5"/>
    <property type="match status" value="1"/>
</dbReference>
<feature type="chain" id="PRO_5013016147" description="Beta-galactosidase" evidence="4">
    <location>
        <begin position="27"/>
        <end position="905"/>
    </location>
</feature>